<proteinExistence type="predicted"/>
<keyword evidence="1" id="KW-0812">Transmembrane</keyword>
<sequence length="72" mass="8110">MRPNDEPKPRAKVRWGEPIAWIGCLMAAVLPTAVLTSFVQAVDRAVWPGFTPLIYVGMFTAMVLLIRPWSLR</sequence>
<name>A0A2W5V5X1_9CAUL</name>
<keyword evidence="1" id="KW-1133">Transmembrane helix</keyword>
<feature type="transmembrane region" description="Helical" evidence="1">
    <location>
        <begin position="45"/>
        <end position="66"/>
    </location>
</feature>
<dbReference type="AlphaFoldDB" id="A0A2W5V5X1"/>
<organism evidence="2 3">
    <name type="scientific">Caulobacter segnis</name>
    <dbReference type="NCBI Taxonomy" id="88688"/>
    <lineage>
        <taxon>Bacteria</taxon>
        <taxon>Pseudomonadati</taxon>
        <taxon>Pseudomonadota</taxon>
        <taxon>Alphaproteobacteria</taxon>
        <taxon>Caulobacterales</taxon>
        <taxon>Caulobacteraceae</taxon>
        <taxon>Caulobacter</taxon>
    </lineage>
</organism>
<comment type="caution">
    <text evidence="2">The sequence shown here is derived from an EMBL/GenBank/DDBJ whole genome shotgun (WGS) entry which is preliminary data.</text>
</comment>
<dbReference type="RefSeq" id="WP_304279173.1">
    <property type="nucleotide sequence ID" value="NZ_QFQZ01000045.1"/>
</dbReference>
<reference evidence="2 3" key="1">
    <citation type="submission" date="2017-08" db="EMBL/GenBank/DDBJ databases">
        <title>Infants hospitalized years apart are colonized by the same room-sourced microbial strains.</title>
        <authorList>
            <person name="Brooks B."/>
            <person name="Olm M.R."/>
            <person name="Firek B.A."/>
            <person name="Baker R."/>
            <person name="Thomas B.C."/>
            <person name="Morowitz M.J."/>
            <person name="Banfield J.F."/>
        </authorList>
    </citation>
    <scope>NUCLEOTIDE SEQUENCE [LARGE SCALE GENOMIC DNA]</scope>
    <source>
        <strain evidence="2">S2_003_000_R2_4</strain>
    </source>
</reference>
<evidence type="ECO:0000313" key="2">
    <source>
        <dbReference type="EMBL" id="PZR33233.1"/>
    </source>
</evidence>
<feature type="transmembrane region" description="Helical" evidence="1">
    <location>
        <begin position="20"/>
        <end position="39"/>
    </location>
</feature>
<protein>
    <submittedName>
        <fullName evidence="2">Uncharacterized protein</fullName>
    </submittedName>
</protein>
<gene>
    <name evidence="2" type="ORF">DI526_14145</name>
</gene>
<dbReference type="Proteomes" id="UP000249393">
    <property type="component" value="Unassembled WGS sequence"/>
</dbReference>
<evidence type="ECO:0000313" key="3">
    <source>
        <dbReference type="Proteomes" id="UP000249393"/>
    </source>
</evidence>
<keyword evidence="1" id="KW-0472">Membrane</keyword>
<evidence type="ECO:0000256" key="1">
    <source>
        <dbReference type="SAM" id="Phobius"/>
    </source>
</evidence>
<accession>A0A2W5V5X1</accession>
<dbReference type="EMBL" id="QFQZ01000045">
    <property type="protein sequence ID" value="PZR33233.1"/>
    <property type="molecule type" value="Genomic_DNA"/>
</dbReference>